<proteinExistence type="predicted"/>
<sequence length="296" mass="33824">MDTNMPKFHLMSELPARRPSCTELSEIFFKSGYEGPYYNLTQQNLETIITACCEQQKLHLPGCASVTDKLFVHLCPVNTVQQNLRSLNIYDTSVSAPMAVCVFYSLPNLETFVYHDISGFLHYAGINIVKPDRRRIFRKRITKLQLGMIHDADIQLKYSNCHTGNFSELKEVELYLPAGNTKKSQADIFQFRRNKNGFYQFADIDKVITAMNPAKIFGGNTGIQLTEMSLDSVRDIKLDKTFSTLQFLKKMLLRSCSTKISYLMEVSPHLVQPDMDYHISRSVETLGLCNMTKDDV</sequence>
<keyword evidence="2" id="KW-1185">Reference proteome</keyword>
<dbReference type="Proteomes" id="UP000014500">
    <property type="component" value="Unassembled WGS sequence"/>
</dbReference>
<reference evidence="2" key="1">
    <citation type="submission" date="2011-05" db="EMBL/GenBank/DDBJ databases">
        <authorList>
            <person name="Richards S.R."/>
            <person name="Qu J."/>
            <person name="Jiang H."/>
            <person name="Jhangiani S.N."/>
            <person name="Agravi P."/>
            <person name="Goodspeed R."/>
            <person name="Gross S."/>
            <person name="Mandapat C."/>
            <person name="Jackson L."/>
            <person name="Mathew T."/>
            <person name="Pu L."/>
            <person name="Thornton R."/>
            <person name="Saada N."/>
            <person name="Wilczek-Boney K.B."/>
            <person name="Lee S."/>
            <person name="Kovar C."/>
            <person name="Wu Y."/>
            <person name="Scherer S.E."/>
            <person name="Worley K.C."/>
            <person name="Muzny D.M."/>
            <person name="Gibbs R."/>
        </authorList>
    </citation>
    <scope>NUCLEOTIDE SEQUENCE</scope>
    <source>
        <strain evidence="2">Brora</strain>
    </source>
</reference>
<accession>T1IZJ0</accession>
<evidence type="ECO:0000313" key="2">
    <source>
        <dbReference type="Proteomes" id="UP000014500"/>
    </source>
</evidence>
<dbReference type="AlphaFoldDB" id="T1IZJ0"/>
<dbReference type="EnsemblMetazoa" id="SMAR006665-RA">
    <property type="protein sequence ID" value="SMAR006665-PA"/>
    <property type="gene ID" value="SMAR006665"/>
</dbReference>
<dbReference type="EMBL" id="AFFK01020457">
    <property type="status" value="NOT_ANNOTATED_CDS"/>
    <property type="molecule type" value="Genomic_DNA"/>
</dbReference>
<organism evidence="1 2">
    <name type="scientific">Strigamia maritima</name>
    <name type="common">European centipede</name>
    <name type="synonym">Geophilus maritimus</name>
    <dbReference type="NCBI Taxonomy" id="126957"/>
    <lineage>
        <taxon>Eukaryota</taxon>
        <taxon>Metazoa</taxon>
        <taxon>Ecdysozoa</taxon>
        <taxon>Arthropoda</taxon>
        <taxon>Myriapoda</taxon>
        <taxon>Chilopoda</taxon>
        <taxon>Pleurostigmophora</taxon>
        <taxon>Geophilomorpha</taxon>
        <taxon>Linotaeniidae</taxon>
        <taxon>Strigamia</taxon>
    </lineage>
</organism>
<dbReference type="InterPro" id="IPR032675">
    <property type="entry name" value="LRR_dom_sf"/>
</dbReference>
<dbReference type="Gene3D" id="3.80.10.10">
    <property type="entry name" value="Ribonuclease Inhibitor"/>
    <property type="match status" value="1"/>
</dbReference>
<dbReference type="PhylomeDB" id="T1IZJ0"/>
<protein>
    <submittedName>
        <fullName evidence="1">Uncharacterized protein</fullName>
    </submittedName>
</protein>
<dbReference type="SUPFAM" id="SSF52047">
    <property type="entry name" value="RNI-like"/>
    <property type="match status" value="1"/>
</dbReference>
<name>T1IZJ0_STRMM</name>
<evidence type="ECO:0000313" key="1">
    <source>
        <dbReference type="EnsemblMetazoa" id="SMAR006665-PA"/>
    </source>
</evidence>
<reference evidence="1" key="2">
    <citation type="submission" date="2015-02" db="UniProtKB">
        <authorList>
            <consortium name="EnsemblMetazoa"/>
        </authorList>
    </citation>
    <scope>IDENTIFICATION</scope>
</reference>
<dbReference type="HOGENOM" id="CLU_941915_0_0_1"/>